<dbReference type="AlphaFoldDB" id="A0A4Y9J8L3"/>
<dbReference type="SUPFAM" id="SSF52038">
    <property type="entry name" value="Barstar-related"/>
    <property type="match status" value="1"/>
</dbReference>
<sequence length="128" mass="15099">MNIFSKISKFNKIFLRIKYRNCFTVSFDGKNIQTEYDAVLKLASLFDIDDLVDGNWDALQDRLERPSYIIPDNIHIFIDNSRYLFANDANSKRIFLAILKDTVKWWDGDVEKYVVEGKKKSFNVYLVD</sequence>
<comment type="similarity">
    <text evidence="1">Belongs to the barstar family.</text>
</comment>
<proteinExistence type="inferred from homology"/>
<reference evidence="3 4" key="1">
    <citation type="submission" date="2019-03" db="EMBL/GenBank/DDBJ databases">
        <title>Diversity of the mouse oral microbiome.</title>
        <authorList>
            <person name="Joseph S."/>
            <person name="Aduse-Opoku J."/>
            <person name="Curtis M."/>
            <person name="Wade W."/>
            <person name="Hashim A."/>
        </authorList>
    </citation>
    <scope>NUCLEOTIDE SEQUENCE [LARGE SCALE GENOMIC DNA]</scope>
    <source>
        <strain evidence="3 4">WM131</strain>
    </source>
</reference>
<evidence type="ECO:0000313" key="3">
    <source>
        <dbReference type="EMBL" id="TFU97127.1"/>
    </source>
</evidence>
<evidence type="ECO:0000259" key="2">
    <source>
        <dbReference type="Pfam" id="PF01337"/>
    </source>
</evidence>
<gene>
    <name evidence="3" type="ORF">E4T82_09630</name>
</gene>
<dbReference type="RefSeq" id="WP_135182615.1">
    <property type="nucleotide sequence ID" value="NZ_JADGKZ010000016.1"/>
</dbReference>
<evidence type="ECO:0000313" key="4">
    <source>
        <dbReference type="Proteomes" id="UP000297253"/>
    </source>
</evidence>
<evidence type="ECO:0000256" key="1">
    <source>
        <dbReference type="ARBA" id="ARBA00006845"/>
    </source>
</evidence>
<organism evidence="3 4">
    <name type="scientific">Streptococcus cuniculi</name>
    <dbReference type="NCBI Taxonomy" id="1432788"/>
    <lineage>
        <taxon>Bacteria</taxon>
        <taxon>Bacillati</taxon>
        <taxon>Bacillota</taxon>
        <taxon>Bacilli</taxon>
        <taxon>Lactobacillales</taxon>
        <taxon>Streptococcaceae</taxon>
        <taxon>Streptococcus</taxon>
    </lineage>
</organism>
<name>A0A4Y9J8L3_9STRE</name>
<feature type="domain" description="Barstar (barnase inhibitor)" evidence="2">
    <location>
        <begin position="24"/>
        <end position="116"/>
    </location>
</feature>
<accession>A0A4Y9J8L3</accession>
<protein>
    <recommendedName>
        <fullName evidence="2">Barstar (barnase inhibitor) domain-containing protein</fullName>
    </recommendedName>
</protein>
<dbReference type="InterPro" id="IPR000468">
    <property type="entry name" value="Barstar"/>
</dbReference>
<dbReference type="EMBL" id="SPPD01000016">
    <property type="protein sequence ID" value="TFU97127.1"/>
    <property type="molecule type" value="Genomic_DNA"/>
</dbReference>
<dbReference type="Proteomes" id="UP000297253">
    <property type="component" value="Unassembled WGS sequence"/>
</dbReference>
<dbReference type="Gene3D" id="3.30.370.10">
    <property type="entry name" value="Barstar-like"/>
    <property type="match status" value="1"/>
</dbReference>
<dbReference type="OrthoDB" id="2223477at2"/>
<comment type="caution">
    <text evidence="3">The sequence shown here is derived from an EMBL/GenBank/DDBJ whole genome shotgun (WGS) entry which is preliminary data.</text>
</comment>
<dbReference type="Pfam" id="PF01337">
    <property type="entry name" value="Barstar"/>
    <property type="match status" value="1"/>
</dbReference>
<dbReference type="InterPro" id="IPR035905">
    <property type="entry name" value="Barstar-like_sf"/>
</dbReference>